<protein>
    <recommendedName>
        <fullName evidence="4">Protein MICROTUBULE BINDING PROTEIN 2C</fullName>
    </recommendedName>
</protein>
<comment type="caution">
    <text evidence="2">The sequence shown here is derived from an EMBL/GenBank/DDBJ whole genome shotgun (WGS) entry which is preliminary data.</text>
</comment>
<dbReference type="PANTHER" id="PTHR35502:SF2">
    <property type="entry name" value="PROTEIN MICROTUBULE BINDING PROTEIN 2C"/>
    <property type="match status" value="1"/>
</dbReference>
<reference evidence="2" key="1">
    <citation type="submission" date="2022-06" db="EMBL/GenBank/DDBJ databases">
        <title>Uncovering the hologenomic basis of an extraordinary plant invasion.</title>
        <authorList>
            <person name="Bieker V.C."/>
            <person name="Martin M.D."/>
            <person name="Gilbert T."/>
            <person name="Hodgins K."/>
            <person name="Battlay P."/>
            <person name="Petersen B."/>
            <person name="Wilson J."/>
        </authorList>
    </citation>
    <scope>NUCLEOTIDE SEQUENCE</scope>
    <source>
        <strain evidence="2">AA19_3_7</strain>
        <tissue evidence="2">Leaf</tissue>
    </source>
</reference>
<dbReference type="EMBL" id="JAMZMK010009352">
    <property type="protein sequence ID" value="KAI7736150.1"/>
    <property type="molecule type" value="Genomic_DNA"/>
</dbReference>
<evidence type="ECO:0000256" key="1">
    <source>
        <dbReference type="SAM" id="Coils"/>
    </source>
</evidence>
<feature type="coiled-coil region" evidence="1">
    <location>
        <begin position="69"/>
        <end position="176"/>
    </location>
</feature>
<keyword evidence="1" id="KW-0175">Coiled coil</keyword>
<dbReference type="InterPro" id="IPR040289">
    <property type="entry name" value="MBP2C"/>
</dbReference>
<feature type="non-terminal residue" evidence="2">
    <location>
        <position position="1"/>
    </location>
</feature>
<accession>A0AAD5GBA6</accession>
<evidence type="ECO:0008006" key="4">
    <source>
        <dbReference type="Google" id="ProtNLM"/>
    </source>
</evidence>
<dbReference type="GO" id="GO:0010497">
    <property type="term" value="P:plasmodesmata-mediated intercellular transport"/>
    <property type="evidence" value="ECO:0007669"/>
    <property type="project" value="InterPro"/>
</dbReference>
<dbReference type="Proteomes" id="UP001206925">
    <property type="component" value="Unassembled WGS sequence"/>
</dbReference>
<name>A0AAD5GBA6_AMBAR</name>
<dbReference type="AlphaFoldDB" id="A0AAD5GBA6"/>
<organism evidence="2 3">
    <name type="scientific">Ambrosia artemisiifolia</name>
    <name type="common">Common ragweed</name>
    <dbReference type="NCBI Taxonomy" id="4212"/>
    <lineage>
        <taxon>Eukaryota</taxon>
        <taxon>Viridiplantae</taxon>
        <taxon>Streptophyta</taxon>
        <taxon>Embryophyta</taxon>
        <taxon>Tracheophyta</taxon>
        <taxon>Spermatophyta</taxon>
        <taxon>Magnoliopsida</taxon>
        <taxon>eudicotyledons</taxon>
        <taxon>Gunneridae</taxon>
        <taxon>Pentapetalae</taxon>
        <taxon>asterids</taxon>
        <taxon>campanulids</taxon>
        <taxon>Asterales</taxon>
        <taxon>Asteraceae</taxon>
        <taxon>Asteroideae</taxon>
        <taxon>Heliantheae alliance</taxon>
        <taxon>Heliantheae</taxon>
        <taxon>Ambrosia</taxon>
    </lineage>
</organism>
<keyword evidence="3" id="KW-1185">Reference proteome</keyword>
<dbReference type="PANTHER" id="PTHR35502">
    <property type="entry name" value="PROTEIN MICROTUBULE BINDING PROTEIN 2C"/>
    <property type="match status" value="1"/>
</dbReference>
<evidence type="ECO:0000313" key="2">
    <source>
        <dbReference type="EMBL" id="KAI7736150.1"/>
    </source>
</evidence>
<dbReference type="GO" id="GO:0008017">
    <property type="term" value="F:microtubule binding"/>
    <property type="evidence" value="ECO:0007669"/>
    <property type="project" value="InterPro"/>
</dbReference>
<evidence type="ECO:0000313" key="3">
    <source>
        <dbReference type="Proteomes" id="UP001206925"/>
    </source>
</evidence>
<proteinExistence type="predicted"/>
<sequence>DRKASSSFTRRGSMIYTKTPSRESMANKVVLLIWGRTDGLSRILLRENSGDEQVGGGDGVSMFSSSALLTKEREELVELREKVEDLQRQLLEKDEILKAAEASKNEMSSVNNMLNEVKKQASEKDALLRSTQAQLADLKIKLADKQAVVEKLQWEAMTSNKKVEKLQEDLNAFQGEMSSYTLLFEGLSDDHFTLPDQDYDLNPHGGHLPEMDDMDDLEMRKMEEAREAYMAAIAAAKEKQDEESINIAANARLHLQSFVLRS</sequence>
<gene>
    <name evidence="2" type="ORF">M8C21_009741</name>
</gene>